<sequence length="330" mass="38351">MNHQKERFRMRKSYSVFIAMAIMSFMAFGIASARQDSQNQTRDQRKSQMQERSNKSGGAADAKAFFREHLIALDRMTNQEININDENEMEVVDFLVDPMTGKIEYMILSSEGWLGMGEERHVLPYSSLKVEPQQRMLRVSDAGITISDNTKYSPKRSGGWSMEEVAEYSEKTRQRNTIKESRTQETDRRNRAMDRQKESTAQSDKRDYTDKDGQQALVEANRLYNRDVYGTDGNEIGEMDAILVDVETGKIKMVVLEQNALFGLMGEKYLIPWQSVHFDNQTQQINLRVSEDNLDAYSKATEIEDWDGSYLPRNTAVEMYRQYNYEYESR</sequence>
<name>A0A7M3MGN6_9BACT</name>
<dbReference type="OrthoDB" id="286778at2"/>
<comment type="caution">
    <text evidence="4">The sequence shown here is derived from an EMBL/GenBank/DDBJ whole genome shotgun (WGS) entry which is preliminary data.</text>
</comment>
<dbReference type="InterPro" id="IPR027275">
    <property type="entry name" value="PRC-brl_dom"/>
</dbReference>
<protein>
    <recommendedName>
        <fullName evidence="3">PRC-barrel domain-containing protein</fullName>
    </recommendedName>
</protein>
<proteinExistence type="predicted"/>
<dbReference type="Pfam" id="PF05239">
    <property type="entry name" value="PRC"/>
    <property type="match status" value="1"/>
</dbReference>
<feature type="region of interest" description="Disordered" evidence="1">
    <location>
        <begin position="36"/>
        <end position="59"/>
    </location>
</feature>
<dbReference type="SUPFAM" id="SSF50346">
    <property type="entry name" value="PRC-barrel domain"/>
    <property type="match status" value="2"/>
</dbReference>
<gene>
    <name evidence="4" type="ORF">DPQ33_05795</name>
</gene>
<dbReference type="PANTHER" id="PTHR36505">
    <property type="entry name" value="BLR1072 PROTEIN"/>
    <property type="match status" value="1"/>
</dbReference>
<keyword evidence="5" id="KW-1185">Reference proteome</keyword>
<dbReference type="Gene3D" id="2.30.30.240">
    <property type="entry name" value="PRC-barrel domain"/>
    <property type="match status" value="2"/>
</dbReference>
<organism evidence="4 5">
    <name type="scientific">Oceanidesulfovibrio indonesiensis</name>
    <dbReference type="NCBI Taxonomy" id="54767"/>
    <lineage>
        <taxon>Bacteria</taxon>
        <taxon>Pseudomonadati</taxon>
        <taxon>Thermodesulfobacteriota</taxon>
        <taxon>Desulfovibrionia</taxon>
        <taxon>Desulfovibrionales</taxon>
        <taxon>Desulfovibrionaceae</taxon>
        <taxon>Oceanidesulfovibrio</taxon>
    </lineage>
</organism>
<accession>A0A7M3MGN6</accession>
<evidence type="ECO:0000313" key="5">
    <source>
        <dbReference type="Proteomes" id="UP000448292"/>
    </source>
</evidence>
<feature type="domain" description="PRC-barrel" evidence="3">
    <location>
        <begin position="219"/>
        <end position="287"/>
    </location>
</feature>
<feature type="compositionally biased region" description="Basic and acidic residues" evidence="1">
    <location>
        <begin position="42"/>
        <end position="54"/>
    </location>
</feature>
<feature type="signal peptide" evidence="2">
    <location>
        <begin position="1"/>
        <end position="33"/>
    </location>
</feature>
<evidence type="ECO:0000256" key="1">
    <source>
        <dbReference type="SAM" id="MobiDB-lite"/>
    </source>
</evidence>
<dbReference type="PANTHER" id="PTHR36505:SF1">
    <property type="entry name" value="BLR1072 PROTEIN"/>
    <property type="match status" value="1"/>
</dbReference>
<evidence type="ECO:0000313" key="4">
    <source>
        <dbReference type="EMBL" id="TVM18267.1"/>
    </source>
</evidence>
<dbReference type="AlphaFoldDB" id="A0A7M3MGN6"/>
<evidence type="ECO:0000259" key="3">
    <source>
        <dbReference type="Pfam" id="PF05239"/>
    </source>
</evidence>
<evidence type="ECO:0000256" key="2">
    <source>
        <dbReference type="SAM" id="SignalP"/>
    </source>
</evidence>
<feature type="chain" id="PRO_5029619956" description="PRC-barrel domain-containing protein" evidence="2">
    <location>
        <begin position="34"/>
        <end position="330"/>
    </location>
</feature>
<dbReference type="InterPro" id="IPR011033">
    <property type="entry name" value="PRC_barrel-like_sf"/>
</dbReference>
<reference evidence="4 5" key="1">
    <citation type="submission" date="2018-06" db="EMBL/GenBank/DDBJ databases">
        <title>Complete genome of Desulfovibrio indonesiensis P37SLT.</title>
        <authorList>
            <person name="Crispim J.S."/>
            <person name="Vidigal P.M.P."/>
            <person name="Silva L.C.F."/>
            <person name="Laguardia C.N."/>
            <person name="Araujo L.C."/>
            <person name="Dias R.S."/>
            <person name="Sousa M.P."/>
            <person name="Paula S.O."/>
            <person name="Silva C."/>
        </authorList>
    </citation>
    <scope>NUCLEOTIDE SEQUENCE [LARGE SCALE GENOMIC DNA]</scope>
    <source>
        <strain evidence="4 5">P37SLT</strain>
    </source>
</reference>
<keyword evidence="2" id="KW-0732">Signal</keyword>
<feature type="region of interest" description="Disordered" evidence="1">
    <location>
        <begin position="148"/>
        <end position="212"/>
    </location>
</feature>
<feature type="compositionally biased region" description="Basic and acidic residues" evidence="1">
    <location>
        <begin position="168"/>
        <end position="212"/>
    </location>
</feature>
<dbReference type="EMBL" id="QMIE01000004">
    <property type="protein sequence ID" value="TVM18267.1"/>
    <property type="molecule type" value="Genomic_DNA"/>
</dbReference>
<dbReference type="Proteomes" id="UP000448292">
    <property type="component" value="Unassembled WGS sequence"/>
</dbReference>